<reference evidence="3" key="1">
    <citation type="journal article" date="2019" name="Int. J. Syst. Evol. Microbiol.">
        <title>The Global Catalogue of Microorganisms (GCM) 10K type strain sequencing project: providing services to taxonomists for standard genome sequencing and annotation.</title>
        <authorList>
            <consortium name="The Broad Institute Genomics Platform"/>
            <consortium name="The Broad Institute Genome Sequencing Center for Infectious Disease"/>
            <person name="Wu L."/>
            <person name="Ma J."/>
        </authorList>
    </citation>
    <scope>NUCLEOTIDE SEQUENCE [LARGE SCALE GENOMIC DNA]</scope>
    <source>
        <strain evidence="3">JCM 18401</strain>
    </source>
</reference>
<dbReference type="Proteomes" id="UP001499988">
    <property type="component" value="Unassembled WGS sequence"/>
</dbReference>
<keyword evidence="3" id="KW-1185">Reference proteome</keyword>
<dbReference type="EMBL" id="BAABJZ010000006">
    <property type="protein sequence ID" value="GAA4875487.1"/>
    <property type="molecule type" value="Genomic_DNA"/>
</dbReference>
<evidence type="ECO:0000256" key="1">
    <source>
        <dbReference type="SAM" id="MobiDB-lite"/>
    </source>
</evidence>
<accession>A0ABP9EDX8</accession>
<protein>
    <submittedName>
        <fullName evidence="2">Uncharacterized protein</fullName>
    </submittedName>
</protein>
<comment type="caution">
    <text evidence="2">The sequence shown here is derived from an EMBL/GenBank/DDBJ whole genome shotgun (WGS) entry which is preliminary data.</text>
</comment>
<feature type="region of interest" description="Disordered" evidence="1">
    <location>
        <begin position="68"/>
        <end position="102"/>
    </location>
</feature>
<evidence type="ECO:0000313" key="2">
    <source>
        <dbReference type="EMBL" id="GAA4875487.1"/>
    </source>
</evidence>
<evidence type="ECO:0000313" key="3">
    <source>
        <dbReference type="Proteomes" id="UP001499988"/>
    </source>
</evidence>
<proteinExistence type="predicted"/>
<sequence>MSRIDPSAQSNRSELFGMQVVEFLDALVWIVRIQHLDFQPRRSPGSFSERNTLRTRRDIKIAGVNTLYPRQHQRLQEHDHDPYSTKTGGVEALAMGRGEKNE</sequence>
<gene>
    <name evidence="2" type="ORF">GCM10023333_05960</name>
</gene>
<feature type="compositionally biased region" description="Basic and acidic residues" evidence="1">
    <location>
        <begin position="74"/>
        <end position="83"/>
    </location>
</feature>
<name>A0ABP9EDX8_9GAMM</name>
<organism evidence="2 3">
    <name type="scientific">Ferrimonas pelagia</name>
    <dbReference type="NCBI Taxonomy" id="1177826"/>
    <lineage>
        <taxon>Bacteria</taxon>
        <taxon>Pseudomonadati</taxon>
        <taxon>Pseudomonadota</taxon>
        <taxon>Gammaproteobacteria</taxon>
        <taxon>Alteromonadales</taxon>
        <taxon>Ferrimonadaceae</taxon>
        <taxon>Ferrimonas</taxon>
    </lineage>
</organism>